<organism evidence="3">
    <name type="scientific">Ranid herpesvirus 1</name>
    <name type="common">Lucke tumor herpesvirus</name>
    <dbReference type="NCBI Taxonomy" id="85655"/>
    <lineage>
        <taxon>Viruses</taxon>
        <taxon>Duplodnaviria</taxon>
        <taxon>Heunggongvirae</taxon>
        <taxon>Peploviricota</taxon>
        <taxon>Herviviricetes</taxon>
        <taxon>Herpesvirales</taxon>
        <taxon>Alloherpesviridae</taxon>
        <taxon>Batravirus</taxon>
        <taxon>Batravirus ranidallo1</taxon>
    </lineage>
</organism>
<dbReference type="Proteomes" id="UP000011238">
    <property type="component" value="Segment"/>
</dbReference>
<reference evidence="2 3" key="2">
    <citation type="journal article" date="2006" name="J. Gen. Virol.">
        <title>Genome sequences of two frog herpesviruses.</title>
        <authorList>
            <person name="Davison A.J."/>
            <person name="Cunningham C."/>
            <person name="Sauerbier W."/>
            <person name="McKinnell R.G."/>
        </authorList>
    </citation>
    <scope>NUCLEOTIDE SEQUENCE [LARGE SCALE GENOMIC DNA]</scope>
    <source>
        <strain evidence="2 3">McKinnell</strain>
    </source>
</reference>
<name>Q14VU3_9VIRU</name>
<sequence>MVLLECMLLRNTWSVSAPLSVLTCKAVPSWCPIIVNVTFFANTTGAVETSPTCINAKRLDENARPTSGWGPLQLTGISVSQCIPYAQCKTYNLLAPSEVTMRVQTENSNGLQSVQGVWPGCAGSQVPAHMPTVTANVTCDYVFTDDQNQSYTFTQSAVKAERGKVRRAPTITLDDEGEMGASCTGGSWIFRPPRGLTGRSCRAVGIGLTTTVDLALAPVSYTTTCATVVVWAITLFVMILFLCAAMLPRGYLCFSLVYVCKQCKQ</sequence>
<evidence type="ECO:0000256" key="1">
    <source>
        <dbReference type="SAM" id="Phobius"/>
    </source>
</evidence>
<keyword evidence="1" id="KW-0472">Membrane</keyword>
<keyword evidence="1" id="KW-0812">Transmembrane</keyword>
<dbReference type="GeneID" id="5141230"/>
<dbReference type="RefSeq" id="YP_656670.1">
    <property type="nucleotide sequence ID" value="NC_008211.1"/>
</dbReference>
<dbReference type="EMBL" id="DQ665917">
    <property type="protein sequence ID" value="ABG25752.1"/>
    <property type="molecule type" value="Genomic_DNA"/>
</dbReference>
<keyword evidence="1" id="KW-1133">Transmembrane helix</keyword>
<accession>Q14VU3</accession>
<protein>
    <submittedName>
        <fullName evidence="2">ORF15</fullName>
    </submittedName>
</protein>
<proteinExistence type="predicted"/>
<dbReference type="KEGG" id="vg:5141230"/>
<evidence type="ECO:0000313" key="3">
    <source>
        <dbReference type="Proteomes" id="UP000011238"/>
    </source>
</evidence>
<reference evidence="3" key="1">
    <citation type="journal article" date="1999" name="J. Cancer Res. Clin. Oncol.">
        <title>Genomic studies of the Lucke tumor herpesvirus (RaHV-1).</title>
        <authorList>
            <person name="Davison A.J."/>
            <person name="Sauerbier W."/>
            <person name="Dolan A."/>
            <person name="Addison C."/>
            <person name="McKinnell R.G."/>
        </authorList>
    </citation>
    <scope>NUCLEOTIDE SEQUENCE [LARGE SCALE GENOMIC DNA]</scope>
    <source>
        <strain evidence="3">McKinnell</strain>
    </source>
</reference>
<evidence type="ECO:0000313" key="2">
    <source>
        <dbReference type="EMBL" id="ABG25752.1"/>
    </source>
</evidence>
<keyword evidence="3" id="KW-1185">Reference proteome</keyword>
<feature type="transmembrane region" description="Helical" evidence="1">
    <location>
        <begin position="228"/>
        <end position="247"/>
    </location>
</feature>